<evidence type="ECO:0000259" key="2">
    <source>
        <dbReference type="Pfam" id="PF01926"/>
    </source>
</evidence>
<sequence length="938" mass="96004">MTFGAIRPDDDAASVRARAQPAAGAAGPAAPPGRRAGPAAGPAAPPASEEAMAAFHAAAAAAQATIAAITTSREVGRPAAGAPGSRPPGASRGGPAPASPGAGAPPAASRGGAPALQKAPRGGAPASPGAPRGGSPAPPGADPGQGAPPSPGASRGGGPATAPPAVPPRPGAPASQGEVAGASRGATFRPGPAFPSAPRAGGGPVTPSPPGAPAPQAAPGALFRPGAPVPPSAPRTDGPGEGAAAPSRTASDGSSPRAEAAAPPLRGNRPQEKQEEPDEVVVLLADDEEPENEAENDAGTPDADGAEDGAEDGGDAGARVLAGDGGQRDAEPAEIDEQAPQEGESGAEAQGDGEADGNDGDEKAGGKEDAGSPGGRVRETPLPEAVSKALSSALTAVRAGVTDLGFGLDIPGAEEARRVQSEILAQLDDYVIPRVHTSTAPALVVVAGSTGAGKSTLLNTLANAKVSATGVRRPTTGTPVLACHPDDHEWFAEGDLLGSLRRLSEPDPGAASGGLVLVSTERLPPGVALLDTPDIDSVVEEHHEIAHRMLDAADLWIFVTTAARYADAPAWRLLRLAKERGAKLAIVLSRVPAKSREVITKHFVRMLTEYGLGEVDRFVVNEGKVTDGMLPDHEVSELRLWLTELSVDERRREQAVRATLDGVLNSFRTRVPALAKQLEIQVAFRRDLRADVESAYAQAMVEVDESTGDGSLLRGEVLARWQDFAGSGDLMRTLQLRKPGRLASKASHQAPERLSALRSALRTGLESVVVSAAQRAAEEAASRWLNRPGAQEILAAAELGQASDDLPRRAGRTIAAWQEHITELIRTEGVTKRSVARVISFDVESLSLILTIGLLGYGASEARNGTGALPQRLVHALLGAESLRNIGVKARSDLRARIGMLFDDETARYIQALDGAGIPDESAATRLYQATYNLEVAR</sequence>
<dbReference type="PANTHER" id="PTHR42698">
    <property type="entry name" value="GTPASE ERA"/>
    <property type="match status" value="1"/>
</dbReference>
<keyword evidence="4" id="KW-1185">Reference proteome</keyword>
<feature type="compositionally biased region" description="Basic and acidic residues" evidence="1">
    <location>
        <begin position="360"/>
        <end position="380"/>
    </location>
</feature>
<reference evidence="4" key="1">
    <citation type="journal article" date="2019" name="Int. J. Syst. Evol. Microbiol.">
        <title>The Global Catalogue of Microorganisms (GCM) 10K type strain sequencing project: providing services to taxonomists for standard genome sequencing and annotation.</title>
        <authorList>
            <consortium name="The Broad Institute Genomics Platform"/>
            <consortium name="The Broad Institute Genome Sequencing Center for Infectious Disease"/>
            <person name="Wu L."/>
            <person name="Ma J."/>
        </authorList>
    </citation>
    <scope>NUCLEOTIDE SEQUENCE [LARGE SCALE GENOMIC DNA]</scope>
    <source>
        <strain evidence="4">JCM 10083</strain>
    </source>
</reference>
<evidence type="ECO:0000313" key="4">
    <source>
        <dbReference type="Proteomes" id="UP001596514"/>
    </source>
</evidence>
<feature type="region of interest" description="Disordered" evidence="1">
    <location>
        <begin position="1"/>
        <end position="49"/>
    </location>
</feature>
<feature type="compositionally biased region" description="Pro residues" evidence="1">
    <location>
        <begin position="136"/>
        <end position="151"/>
    </location>
</feature>
<dbReference type="Proteomes" id="UP001596514">
    <property type="component" value="Unassembled WGS sequence"/>
</dbReference>
<dbReference type="InterPro" id="IPR005662">
    <property type="entry name" value="GTPase_Era-like"/>
</dbReference>
<dbReference type="PANTHER" id="PTHR42698:SF1">
    <property type="entry name" value="GTPASE ERA, MITOCHONDRIAL"/>
    <property type="match status" value="1"/>
</dbReference>
<comment type="caution">
    <text evidence="3">The sequence shown here is derived from an EMBL/GenBank/DDBJ whole genome shotgun (WGS) entry which is preliminary data.</text>
</comment>
<protein>
    <submittedName>
        <fullName evidence="3">GTPase</fullName>
    </submittedName>
</protein>
<dbReference type="InterPro" id="IPR027417">
    <property type="entry name" value="P-loop_NTPase"/>
</dbReference>
<dbReference type="InterPro" id="IPR006073">
    <property type="entry name" value="GTP-bd"/>
</dbReference>
<dbReference type="EMBL" id="JBHTEE010000001">
    <property type="protein sequence ID" value="MFC7606927.1"/>
    <property type="molecule type" value="Genomic_DNA"/>
</dbReference>
<dbReference type="SUPFAM" id="SSF52540">
    <property type="entry name" value="P-loop containing nucleoside triphosphate hydrolases"/>
    <property type="match status" value="1"/>
</dbReference>
<feature type="compositionally biased region" description="Pro residues" evidence="1">
    <location>
        <begin position="161"/>
        <end position="171"/>
    </location>
</feature>
<accession>A0ABW2TEB6</accession>
<dbReference type="RefSeq" id="WP_386273934.1">
    <property type="nucleotide sequence ID" value="NZ_JBHSIJ010000002.1"/>
</dbReference>
<gene>
    <name evidence="3" type="ORF">ACFQVD_43225</name>
</gene>
<proteinExistence type="predicted"/>
<feature type="region of interest" description="Disordered" evidence="1">
    <location>
        <begin position="72"/>
        <end position="380"/>
    </location>
</feature>
<feature type="compositionally biased region" description="Acidic residues" evidence="1">
    <location>
        <begin position="304"/>
        <end position="314"/>
    </location>
</feature>
<evidence type="ECO:0000313" key="3">
    <source>
        <dbReference type="EMBL" id="MFC7606927.1"/>
    </source>
</evidence>
<organism evidence="3 4">
    <name type="scientific">Streptosporangium amethystogenes subsp. fukuiense</name>
    <dbReference type="NCBI Taxonomy" id="698418"/>
    <lineage>
        <taxon>Bacteria</taxon>
        <taxon>Bacillati</taxon>
        <taxon>Actinomycetota</taxon>
        <taxon>Actinomycetes</taxon>
        <taxon>Streptosporangiales</taxon>
        <taxon>Streptosporangiaceae</taxon>
        <taxon>Streptosporangium</taxon>
    </lineage>
</organism>
<name>A0ABW2TEB6_9ACTN</name>
<feature type="compositionally biased region" description="Low complexity" evidence="1">
    <location>
        <begin position="14"/>
        <end position="49"/>
    </location>
</feature>
<feature type="compositionally biased region" description="Low complexity" evidence="1">
    <location>
        <begin position="77"/>
        <end position="135"/>
    </location>
</feature>
<feature type="domain" description="G" evidence="2">
    <location>
        <begin position="444"/>
        <end position="581"/>
    </location>
</feature>
<evidence type="ECO:0000256" key="1">
    <source>
        <dbReference type="SAM" id="MobiDB-lite"/>
    </source>
</evidence>
<dbReference type="Gene3D" id="3.40.50.300">
    <property type="entry name" value="P-loop containing nucleotide triphosphate hydrolases"/>
    <property type="match status" value="1"/>
</dbReference>
<dbReference type="Pfam" id="PF01926">
    <property type="entry name" value="MMR_HSR1"/>
    <property type="match status" value="1"/>
</dbReference>
<feature type="compositionally biased region" description="Acidic residues" evidence="1">
    <location>
        <begin position="275"/>
        <end position="296"/>
    </location>
</feature>